<protein>
    <submittedName>
        <fullName evidence="1">Uncharacterized protein</fullName>
    </submittedName>
</protein>
<sequence>MSLGPGRAILEGFVAVGSLGLLGWTGLWFLNRRLYKEYEEKRVLVQIIFSVVFAFSCNLLQLVLFEIIPLLSREARWINWKVDLFCLILLLIFMLPYYHCYLMLCNSGVTKERAATGAVLFLLAFLYGFWRLGIHFPMPSPDKGFFTMPQLVSRIGVIGVSVMAVLSGFGAVNLPYSYLSLFIREIEESDIKAIERQLMQSIETCILKKKKIILGRMEMDRVQGSNKDLKARSLFKRIVGTVVRSVQDDQTEQDIKNMEAEVQALEELSKQLFLEIYELRRAKEAAAYSRTWQGHLQNLLGYACSVYCVYKMIKSLQSVVFKESGSVDPVTRTISIFLRWFDIGINVTLLSQYVSLLFIGMLVVISVRGFLSNLMKFFFAVSRVGSGSSSNVVLFLSEIMGMYFLSSILLIRKSLANDYRTIITDVLGGDIQFDFYHRLTNTQLTEASDRRCAWNELLIISFSRKVIVNKLLKVLFLLGLLRADASVYLIQNAGPDLDILLEGLHSCSPVSGA</sequence>
<accession>A0ACB9QBD3</accession>
<gene>
    <name evidence="1" type="ORF">MLD38_019845</name>
</gene>
<reference evidence="2" key="1">
    <citation type="journal article" date="2023" name="Front. Plant Sci.">
        <title>Chromosomal-level genome assembly of Melastoma candidum provides insights into trichome evolution.</title>
        <authorList>
            <person name="Zhong Y."/>
            <person name="Wu W."/>
            <person name="Sun C."/>
            <person name="Zou P."/>
            <person name="Liu Y."/>
            <person name="Dai S."/>
            <person name="Zhou R."/>
        </authorList>
    </citation>
    <scope>NUCLEOTIDE SEQUENCE [LARGE SCALE GENOMIC DNA]</scope>
</reference>
<dbReference type="Proteomes" id="UP001057402">
    <property type="component" value="Chromosome 6"/>
</dbReference>
<keyword evidence="2" id="KW-1185">Reference proteome</keyword>
<dbReference type="EMBL" id="CM042885">
    <property type="protein sequence ID" value="KAI4363655.1"/>
    <property type="molecule type" value="Genomic_DNA"/>
</dbReference>
<evidence type="ECO:0000313" key="1">
    <source>
        <dbReference type="EMBL" id="KAI4363655.1"/>
    </source>
</evidence>
<evidence type="ECO:0000313" key="2">
    <source>
        <dbReference type="Proteomes" id="UP001057402"/>
    </source>
</evidence>
<name>A0ACB9QBD3_9MYRT</name>
<comment type="caution">
    <text evidence="1">The sequence shown here is derived from an EMBL/GenBank/DDBJ whole genome shotgun (WGS) entry which is preliminary data.</text>
</comment>
<proteinExistence type="predicted"/>
<organism evidence="1 2">
    <name type="scientific">Melastoma candidum</name>
    <dbReference type="NCBI Taxonomy" id="119954"/>
    <lineage>
        <taxon>Eukaryota</taxon>
        <taxon>Viridiplantae</taxon>
        <taxon>Streptophyta</taxon>
        <taxon>Embryophyta</taxon>
        <taxon>Tracheophyta</taxon>
        <taxon>Spermatophyta</taxon>
        <taxon>Magnoliopsida</taxon>
        <taxon>eudicotyledons</taxon>
        <taxon>Gunneridae</taxon>
        <taxon>Pentapetalae</taxon>
        <taxon>rosids</taxon>
        <taxon>malvids</taxon>
        <taxon>Myrtales</taxon>
        <taxon>Melastomataceae</taxon>
        <taxon>Melastomatoideae</taxon>
        <taxon>Melastomateae</taxon>
        <taxon>Melastoma</taxon>
    </lineage>
</organism>